<dbReference type="PANTHER" id="PTHR33910">
    <property type="entry name" value="PROTEIN TRANSLOCASE SUBUNIT SECE"/>
    <property type="match status" value="1"/>
</dbReference>
<dbReference type="InterPro" id="IPR038379">
    <property type="entry name" value="SecE_sf"/>
</dbReference>
<name>A0A1F7VEZ1_9BACT</name>
<accession>A0A1F7VEZ1</accession>
<evidence type="ECO:0000256" key="8">
    <source>
        <dbReference type="ARBA" id="ARBA00023136"/>
    </source>
</evidence>
<evidence type="ECO:0000256" key="3">
    <source>
        <dbReference type="ARBA" id="ARBA00022475"/>
    </source>
</evidence>
<dbReference type="GO" id="GO:0065002">
    <property type="term" value="P:intracellular protein transmembrane transport"/>
    <property type="evidence" value="ECO:0007669"/>
    <property type="project" value="UniProtKB-UniRule"/>
</dbReference>
<evidence type="ECO:0000313" key="10">
    <source>
        <dbReference type="EMBL" id="OGL88567.1"/>
    </source>
</evidence>
<comment type="function">
    <text evidence="9">Essential subunit of the Sec protein translocation channel SecYEG. Clamps together the 2 halves of SecY. May contact the channel plug during translocation.</text>
</comment>
<keyword evidence="5 9" id="KW-0653">Protein transport</keyword>
<evidence type="ECO:0000256" key="9">
    <source>
        <dbReference type="HAMAP-Rule" id="MF_00422"/>
    </source>
</evidence>
<keyword evidence="7 9" id="KW-0811">Translocation</keyword>
<comment type="caution">
    <text evidence="10">The sequence shown here is derived from an EMBL/GenBank/DDBJ whole genome shotgun (WGS) entry which is preliminary data.</text>
</comment>
<protein>
    <recommendedName>
        <fullName evidence="9">Protein translocase subunit SecE</fullName>
    </recommendedName>
</protein>
<dbReference type="GO" id="GO:0008320">
    <property type="term" value="F:protein transmembrane transporter activity"/>
    <property type="evidence" value="ECO:0007669"/>
    <property type="project" value="UniProtKB-UniRule"/>
</dbReference>
<evidence type="ECO:0000313" key="11">
    <source>
        <dbReference type="Proteomes" id="UP000176678"/>
    </source>
</evidence>
<comment type="subcellular location">
    <subcellularLocation>
        <location evidence="1">Membrane</location>
    </subcellularLocation>
</comment>
<dbReference type="Gene3D" id="1.20.5.1030">
    <property type="entry name" value="Preprotein translocase secy subunit"/>
    <property type="match status" value="1"/>
</dbReference>
<evidence type="ECO:0000256" key="2">
    <source>
        <dbReference type="ARBA" id="ARBA00022448"/>
    </source>
</evidence>
<gene>
    <name evidence="9" type="primary">secE</name>
    <name evidence="10" type="ORF">A3H75_03305</name>
</gene>
<keyword evidence="4 9" id="KW-0812">Transmembrane</keyword>
<dbReference type="GO" id="GO:0009306">
    <property type="term" value="P:protein secretion"/>
    <property type="evidence" value="ECO:0007669"/>
    <property type="project" value="UniProtKB-UniRule"/>
</dbReference>
<keyword evidence="2 9" id="KW-0813">Transport</keyword>
<comment type="subunit">
    <text evidence="9">Component of the Sec protein translocase complex. Heterotrimer consisting of SecY, SecE and SecG subunits. The heterotrimers can form oligomers, although 1 heterotrimer is thought to be able to translocate proteins. Interacts with the ribosome. Interacts with SecDF, and other proteins may be involved. Interacts with SecA.</text>
</comment>
<dbReference type="Pfam" id="PF00584">
    <property type="entry name" value="SecE"/>
    <property type="match status" value="1"/>
</dbReference>
<comment type="similarity">
    <text evidence="9">Belongs to the SecE/SEC61-gamma family.</text>
</comment>
<reference evidence="10 11" key="1">
    <citation type="journal article" date="2016" name="Nat. Commun.">
        <title>Thousands of microbial genomes shed light on interconnected biogeochemical processes in an aquifer system.</title>
        <authorList>
            <person name="Anantharaman K."/>
            <person name="Brown C.T."/>
            <person name="Hug L.A."/>
            <person name="Sharon I."/>
            <person name="Castelle C.J."/>
            <person name="Probst A.J."/>
            <person name="Thomas B.C."/>
            <person name="Singh A."/>
            <person name="Wilkins M.J."/>
            <person name="Karaoz U."/>
            <person name="Brodie E.L."/>
            <person name="Williams K.H."/>
            <person name="Hubbard S.S."/>
            <person name="Banfield J.F."/>
        </authorList>
    </citation>
    <scope>NUCLEOTIDE SEQUENCE [LARGE SCALE GENOMIC DNA]</scope>
</reference>
<sequence length="63" mass="7278">MINPITKLTAYVRESVAELYKVTWPTRQETKNYTLLVLGLSIFVAVFFSALDLQLNKLLEFIL</sequence>
<keyword evidence="6 9" id="KW-1133">Transmembrane helix</keyword>
<dbReference type="Proteomes" id="UP000176678">
    <property type="component" value="Unassembled WGS sequence"/>
</dbReference>
<keyword evidence="8 9" id="KW-0472">Membrane</keyword>
<dbReference type="HAMAP" id="MF_00422">
    <property type="entry name" value="SecE"/>
    <property type="match status" value="1"/>
</dbReference>
<dbReference type="NCBIfam" id="TIGR00964">
    <property type="entry name" value="secE_bact"/>
    <property type="match status" value="1"/>
</dbReference>
<dbReference type="GO" id="GO:0005886">
    <property type="term" value="C:plasma membrane"/>
    <property type="evidence" value="ECO:0007669"/>
    <property type="project" value="UniProtKB-UniRule"/>
</dbReference>
<evidence type="ECO:0000256" key="7">
    <source>
        <dbReference type="ARBA" id="ARBA00023010"/>
    </source>
</evidence>
<evidence type="ECO:0000256" key="5">
    <source>
        <dbReference type="ARBA" id="ARBA00022927"/>
    </source>
</evidence>
<proteinExistence type="inferred from homology"/>
<evidence type="ECO:0000256" key="6">
    <source>
        <dbReference type="ARBA" id="ARBA00022989"/>
    </source>
</evidence>
<dbReference type="InterPro" id="IPR001901">
    <property type="entry name" value="Translocase_SecE/Sec61-g"/>
</dbReference>
<organism evidence="10 11">
    <name type="scientific">Candidatus Uhrbacteria bacterium RIFCSPLOWO2_02_FULL_51_9</name>
    <dbReference type="NCBI Taxonomy" id="1802410"/>
    <lineage>
        <taxon>Bacteria</taxon>
        <taxon>Candidatus Uhriibacteriota</taxon>
    </lineage>
</organism>
<dbReference type="GO" id="GO:0043952">
    <property type="term" value="P:protein transport by the Sec complex"/>
    <property type="evidence" value="ECO:0007669"/>
    <property type="project" value="UniProtKB-UniRule"/>
</dbReference>
<evidence type="ECO:0000256" key="1">
    <source>
        <dbReference type="ARBA" id="ARBA00004370"/>
    </source>
</evidence>
<dbReference type="STRING" id="1802410.A3H75_03305"/>
<dbReference type="InterPro" id="IPR005807">
    <property type="entry name" value="SecE_bac"/>
</dbReference>
<dbReference type="EMBL" id="MGES01000040">
    <property type="protein sequence ID" value="OGL88567.1"/>
    <property type="molecule type" value="Genomic_DNA"/>
</dbReference>
<keyword evidence="3 9" id="KW-1003">Cell membrane</keyword>
<evidence type="ECO:0000256" key="4">
    <source>
        <dbReference type="ARBA" id="ARBA00022692"/>
    </source>
</evidence>
<dbReference type="AlphaFoldDB" id="A0A1F7VEZ1"/>
<dbReference type="PANTHER" id="PTHR33910:SF1">
    <property type="entry name" value="PROTEIN TRANSLOCASE SUBUNIT SECE"/>
    <property type="match status" value="1"/>
</dbReference>
<dbReference type="GO" id="GO:0006605">
    <property type="term" value="P:protein targeting"/>
    <property type="evidence" value="ECO:0007669"/>
    <property type="project" value="UniProtKB-UniRule"/>
</dbReference>
<dbReference type="PROSITE" id="PS01067">
    <property type="entry name" value="SECE_SEC61G"/>
    <property type="match status" value="1"/>
</dbReference>